<dbReference type="Proteomes" id="UP000595231">
    <property type="component" value="Chromosome"/>
</dbReference>
<name>A0A7T4B933_9BURK</name>
<dbReference type="AlphaFoldDB" id="A0A7T4B933"/>
<protein>
    <submittedName>
        <fullName evidence="1">Uncharacterized protein</fullName>
    </submittedName>
</protein>
<dbReference type="EMBL" id="CP065997">
    <property type="protein sequence ID" value="QQB37959.1"/>
    <property type="molecule type" value="Genomic_DNA"/>
</dbReference>
<evidence type="ECO:0000313" key="2">
    <source>
        <dbReference type="Proteomes" id="UP000595231"/>
    </source>
</evidence>
<dbReference type="RefSeq" id="WP_198487368.1">
    <property type="nucleotide sequence ID" value="NZ_CP065997.1"/>
</dbReference>
<proteinExistence type="predicted"/>
<reference evidence="1 2" key="1">
    <citation type="submission" date="2020-12" db="EMBL/GenBank/DDBJ databases">
        <title>FDA dAtabase for Regulatory Grade micrObial Sequences (FDA-ARGOS): Supporting development and validation of Infectious Disease Dx tests.</title>
        <authorList>
            <person name="Sproer C."/>
            <person name="Gronow S."/>
            <person name="Severitt S."/>
            <person name="Schroder I."/>
            <person name="Tallon L."/>
            <person name="Sadzewicz L."/>
            <person name="Zhao X."/>
            <person name="Boylan J."/>
            <person name="Ott S."/>
            <person name="Bowen H."/>
            <person name="Vavikolanu K."/>
            <person name="Mehta A."/>
            <person name="Aluvathingal J."/>
            <person name="Nadendla S."/>
            <person name="Lowell S."/>
            <person name="Myers T."/>
            <person name="Yan Y."/>
            <person name="Sichtig H."/>
        </authorList>
    </citation>
    <scope>NUCLEOTIDE SEQUENCE [LARGE SCALE GENOMIC DNA]</scope>
    <source>
        <strain evidence="1 2">FDAARGOS_1050</strain>
    </source>
</reference>
<organism evidence="1 2">
    <name type="scientific">Achromobacter deleyi</name>
    <dbReference type="NCBI Taxonomy" id="1353891"/>
    <lineage>
        <taxon>Bacteria</taxon>
        <taxon>Pseudomonadati</taxon>
        <taxon>Pseudomonadota</taxon>
        <taxon>Betaproteobacteria</taxon>
        <taxon>Burkholderiales</taxon>
        <taxon>Alcaligenaceae</taxon>
        <taxon>Achromobacter</taxon>
    </lineage>
</organism>
<gene>
    <name evidence="1" type="ORF">I6I07_15855</name>
</gene>
<accession>A0A7T4B933</accession>
<evidence type="ECO:0000313" key="1">
    <source>
        <dbReference type="EMBL" id="QQB37959.1"/>
    </source>
</evidence>
<sequence>MNIPHPPVPLDQKEWAVAHWNRLADEAERAGALGLLHTNVAKAQSDCYRRTARAIQHEIETGVAVCSCCFKPFGRGSLALH</sequence>